<dbReference type="GO" id="GO:0031177">
    <property type="term" value="F:phosphopantetheine binding"/>
    <property type="evidence" value="ECO:0007669"/>
    <property type="project" value="InterPro"/>
</dbReference>
<name>A0A2A9P789_OPHUN</name>
<dbReference type="InterPro" id="IPR013968">
    <property type="entry name" value="PKS_KR"/>
</dbReference>
<dbReference type="STRING" id="268505.A0A2A9P789"/>
<dbReference type="SMART" id="SM00823">
    <property type="entry name" value="PKS_PP"/>
    <property type="match status" value="1"/>
</dbReference>
<keyword evidence="8" id="KW-1185">Reference proteome</keyword>
<evidence type="ECO:0000259" key="6">
    <source>
        <dbReference type="PROSITE" id="PS50075"/>
    </source>
</evidence>
<evidence type="ECO:0000313" key="7">
    <source>
        <dbReference type="EMBL" id="PFH57375.1"/>
    </source>
</evidence>
<keyword evidence="3" id="KW-0808">Transferase</keyword>
<dbReference type="InterPro" id="IPR057326">
    <property type="entry name" value="KR_dom"/>
</dbReference>
<proteinExistence type="predicted"/>
<organism evidence="7 8">
    <name type="scientific">Ophiocordyceps unilateralis</name>
    <name type="common">Zombie-ant fungus</name>
    <name type="synonym">Torrubia unilateralis</name>
    <dbReference type="NCBI Taxonomy" id="268505"/>
    <lineage>
        <taxon>Eukaryota</taxon>
        <taxon>Fungi</taxon>
        <taxon>Dikarya</taxon>
        <taxon>Ascomycota</taxon>
        <taxon>Pezizomycotina</taxon>
        <taxon>Sordariomycetes</taxon>
        <taxon>Hypocreomycetidae</taxon>
        <taxon>Hypocreales</taxon>
        <taxon>Ophiocordycipitaceae</taxon>
        <taxon>Ophiocordyceps</taxon>
    </lineage>
</organism>
<dbReference type="Pfam" id="PF08659">
    <property type="entry name" value="KR"/>
    <property type="match status" value="1"/>
</dbReference>
<dbReference type="SMART" id="SM00822">
    <property type="entry name" value="PKS_KR"/>
    <property type="match status" value="1"/>
</dbReference>
<reference evidence="7 8" key="1">
    <citation type="journal article" date="2015" name="BMC Genomics">
        <title>Gene expression during zombie ant biting behavior reflects the complexity underlying fungal parasitic behavioral manipulation.</title>
        <authorList>
            <person name="de Bekker C."/>
            <person name="Ohm R.A."/>
            <person name="Loreto R.G."/>
            <person name="Sebastian A."/>
            <person name="Albert I."/>
            <person name="Merrow M."/>
            <person name="Brachmann A."/>
            <person name="Hughes D.P."/>
        </authorList>
    </citation>
    <scope>NUCLEOTIDE SEQUENCE [LARGE SCALE GENOMIC DNA]</scope>
    <source>
        <strain evidence="7 8">SC16a</strain>
    </source>
</reference>
<dbReference type="InterPro" id="IPR020806">
    <property type="entry name" value="PKS_PP-bd"/>
</dbReference>
<evidence type="ECO:0000256" key="4">
    <source>
        <dbReference type="ARBA" id="ARBA00023002"/>
    </source>
</evidence>
<dbReference type="GO" id="GO:0006633">
    <property type="term" value="P:fatty acid biosynthetic process"/>
    <property type="evidence" value="ECO:0007669"/>
    <property type="project" value="TreeGrafter"/>
</dbReference>
<feature type="domain" description="Carrier" evidence="6">
    <location>
        <begin position="497"/>
        <end position="571"/>
    </location>
</feature>
<accession>A0A2A9P789</accession>
<keyword evidence="2" id="KW-0597">Phosphoprotein</keyword>
<evidence type="ECO:0000256" key="3">
    <source>
        <dbReference type="ARBA" id="ARBA00022679"/>
    </source>
</evidence>
<dbReference type="PROSITE" id="PS50075">
    <property type="entry name" value="CARRIER"/>
    <property type="match status" value="1"/>
</dbReference>
<dbReference type="EMBL" id="LAZP02000417">
    <property type="protein sequence ID" value="PFH57375.1"/>
    <property type="molecule type" value="Genomic_DNA"/>
</dbReference>
<dbReference type="OrthoDB" id="329835at2759"/>
<dbReference type="CDD" id="cd05195">
    <property type="entry name" value="enoyl_red"/>
    <property type="match status" value="1"/>
</dbReference>
<evidence type="ECO:0000256" key="5">
    <source>
        <dbReference type="ARBA" id="ARBA00023268"/>
    </source>
</evidence>
<dbReference type="SUPFAM" id="SSF51735">
    <property type="entry name" value="NAD(P)-binding Rossmann-fold domains"/>
    <property type="match status" value="2"/>
</dbReference>
<evidence type="ECO:0000313" key="8">
    <source>
        <dbReference type="Proteomes" id="UP000037136"/>
    </source>
</evidence>
<dbReference type="GO" id="GO:0044550">
    <property type="term" value="P:secondary metabolite biosynthetic process"/>
    <property type="evidence" value="ECO:0007669"/>
    <property type="project" value="TreeGrafter"/>
</dbReference>
<dbReference type="GO" id="GO:0016491">
    <property type="term" value="F:oxidoreductase activity"/>
    <property type="evidence" value="ECO:0007669"/>
    <property type="project" value="UniProtKB-KW"/>
</dbReference>
<dbReference type="PANTHER" id="PTHR43775:SF49">
    <property type="entry name" value="SYNTHASE, PUTATIVE (JCVI)-RELATED"/>
    <property type="match status" value="1"/>
</dbReference>
<dbReference type="InterPro" id="IPR036736">
    <property type="entry name" value="ACP-like_sf"/>
</dbReference>
<dbReference type="PANTHER" id="PTHR43775">
    <property type="entry name" value="FATTY ACID SYNTHASE"/>
    <property type="match status" value="1"/>
</dbReference>
<dbReference type="Proteomes" id="UP000037136">
    <property type="component" value="Unassembled WGS sequence"/>
</dbReference>
<evidence type="ECO:0000256" key="1">
    <source>
        <dbReference type="ARBA" id="ARBA00022450"/>
    </source>
</evidence>
<gene>
    <name evidence="7" type="ORF">XA68_15150</name>
</gene>
<evidence type="ECO:0000256" key="2">
    <source>
        <dbReference type="ARBA" id="ARBA00022553"/>
    </source>
</evidence>
<dbReference type="Gene3D" id="3.40.50.720">
    <property type="entry name" value="NAD(P)-binding Rossmann-like Domain"/>
    <property type="match status" value="1"/>
</dbReference>
<comment type="caution">
    <text evidence="7">The sequence shown here is derived from an EMBL/GenBank/DDBJ whole genome shotgun (WGS) entry which is preliminary data.</text>
</comment>
<keyword evidence="5" id="KW-0511">Multifunctional enzyme</keyword>
<dbReference type="GO" id="GO:0004312">
    <property type="term" value="F:fatty acid synthase activity"/>
    <property type="evidence" value="ECO:0007669"/>
    <property type="project" value="TreeGrafter"/>
</dbReference>
<reference evidence="7 8" key="2">
    <citation type="journal article" date="2017" name="Sci. Rep.">
        <title>Ant-infecting Ophiocordyceps genomes reveal a high diversity of potential behavioral manipulation genes and a possible major role for enterotoxins.</title>
        <authorList>
            <person name="de Bekker C."/>
            <person name="Ohm R.A."/>
            <person name="Evans H.C."/>
            <person name="Brachmann A."/>
            <person name="Hughes D.P."/>
        </authorList>
    </citation>
    <scope>NUCLEOTIDE SEQUENCE [LARGE SCALE GENOMIC DNA]</scope>
    <source>
        <strain evidence="7 8">SC16a</strain>
    </source>
</reference>
<dbReference type="InterPro" id="IPR036291">
    <property type="entry name" value="NAD(P)-bd_dom_sf"/>
</dbReference>
<dbReference type="InterPro" id="IPR009081">
    <property type="entry name" value="PP-bd_ACP"/>
</dbReference>
<keyword evidence="1" id="KW-0596">Phosphopantetheine</keyword>
<dbReference type="AlphaFoldDB" id="A0A2A9P789"/>
<dbReference type="Pfam" id="PF00550">
    <property type="entry name" value="PP-binding"/>
    <property type="match status" value="1"/>
</dbReference>
<dbReference type="SMART" id="SM00829">
    <property type="entry name" value="PKS_ER"/>
    <property type="match status" value="1"/>
</dbReference>
<protein>
    <recommendedName>
        <fullName evidence="6">Carrier domain-containing protein</fullName>
    </recommendedName>
</protein>
<dbReference type="InterPro" id="IPR050091">
    <property type="entry name" value="PKS_NRPS_Biosynth_Enz"/>
</dbReference>
<dbReference type="Gene3D" id="1.10.1200.10">
    <property type="entry name" value="ACP-like"/>
    <property type="match status" value="1"/>
</dbReference>
<keyword evidence="4" id="KW-0560">Oxidoreductase</keyword>
<dbReference type="InterPro" id="IPR020843">
    <property type="entry name" value="ER"/>
</dbReference>
<sequence>MLGITIYATVSSEEKVQFLVDNFGIGRDHIFHSRNDAFLQDTLRATDGHGVDMVLNSLPGHLLQASWRCVAKHGKMMEIGKRDLVGRAKLSVELFEDNRTFHGIDLSGMLIDRPQEIRKLMDQCLDYYRQRRIKPIRPINVYSAQTVSEAFRFMQSGRHIGKIAVTMPQKNEDEQMMKMMPAVKKTRRPFSLSAHSTYLLVGGMGGIGKALATWMVERGARNFVFLSRSAGSSGQDQAFLGELESQGCCAVAVAGDVTVPDHVKRAISAAPTGIAGVLQLSMVLKDLPLFEIGYSDWKQVQDPKVRGTWNLHEALESTDLDFFILFGSLTGATGNPGQASYAAANTFLASFSQYRQSRKLPCSIVDVGVMESIGFVSRDAATRSQMHAAGFYFAQEQELIDAIEVSMAHFPTATNGSWPTTHGGYCNRAQVTQGLRSSRPRFDAANRNPWKRDIRMSLYWQLAKTEGIPDSDQTPLHALVHSIAADPDMLHQPAKQEVIVQAVGRMLCAFMLQPEENLEGKTTLSSIGIDSLVSIEIRNWWKRTLGVSISVLEIVNAGTVQGLAFKAIKSLQEKHGIKASLGE</sequence>
<dbReference type="SUPFAM" id="SSF47336">
    <property type="entry name" value="ACP-like"/>
    <property type="match status" value="1"/>
</dbReference>
<dbReference type="Pfam" id="PF13602">
    <property type="entry name" value="ADH_zinc_N_2"/>
    <property type="match status" value="1"/>
</dbReference>
<dbReference type="Gene3D" id="3.90.180.10">
    <property type="entry name" value="Medium-chain alcohol dehydrogenases, catalytic domain"/>
    <property type="match status" value="1"/>
</dbReference>